<organism evidence="1 2">
    <name type="scientific">Phialemonium thermophilum</name>
    <dbReference type="NCBI Taxonomy" id="223376"/>
    <lineage>
        <taxon>Eukaryota</taxon>
        <taxon>Fungi</taxon>
        <taxon>Dikarya</taxon>
        <taxon>Ascomycota</taxon>
        <taxon>Pezizomycotina</taxon>
        <taxon>Sordariomycetes</taxon>
        <taxon>Sordariomycetidae</taxon>
        <taxon>Cephalothecales</taxon>
        <taxon>Cephalothecaceae</taxon>
        <taxon>Phialemonium</taxon>
    </lineage>
</organism>
<keyword evidence="2" id="KW-1185">Reference proteome</keyword>
<dbReference type="Proteomes" id="UP001586593">
    <property type="component" value="Unassembled WGS sequence"/>
</dbReference>
<evidence type="ECO:0000313" key="2">
    <source>
        <dbReference type="Proteomes" id="UP001586593"/>
    </source>
</evidence>
<name>A0ABR3XWX2_9PEZI</name>
<gene>
    <name evidence="1" type="ORF">VTK73DRAFT_5893</name>
</gene>
<comment type="caution">
    <text evidence="1">The sequence shown here is derived from an EMBL/GenBank/DDBJ whole genome shotgun (WGS) entry which is preliminary data.</text>
</comment>
<reference evidence="1 2" key="1">
    <citation type="journal article" date="2024" name="Commun. Biol.">
        <title>Comparative genomic analysis of thermophilic fungi reveals convergent evolutionary adaptations and gene losses.</title>
        <authorList>
            <person name="Steindorff A.S."/>
            <person name="Aguilar-Pontes M.V."/>
            <person name="Robinson A.J."/>
            <person name="Andreopoulos B."/>
            <person name="LaButti K."/>
            <person name="Kuo A."/>
            <person name="Mondo S."/>
            <person name="Riley R."/>
            <person name="Otillar R."/>
            <person name="Haridas S."/>
            <person name="Lipzen A."/>
            <person name="Grimwood J."/>
            <person name="Schmutz J."/>
            <person name="Clum A."/>
            <person name="Reid I.D."/>
            <person name="Moisan M.C."/>
            <person name="Butler G."/>
            <person name="Nguyen T.T.M."/>
            <person name="Dewar K."/>
            <person name="Conant G."/>
            <person name="Drula E."/>
            <person name="Henrissat B."/>
            <person name="Hansel C."/>
            <person name="Singer S."/>
            <person name="Hutchinson M.I."/>
            <person name="de Vries R.P."/>
            <person name="Natvig D.O."/>
            <person name="Powell A.J."/>
            <person name="Tsang A."/>
            <person name="Grigoriev I.V."/>
        </authorList>
    </citation>
    <scope>NUCLEOTIDE SEQUENCE [LARGE SCALE GENOMIC DNA]</scope>
    <source>
        <strain evidence="1 2">ATCC 24622</strain>
    </source>
</reference>
<dbReference type="EMBL" id="JAZHXJ010000033">
    <property type="protein sequence ID" value="KAL1880506.1"/>
    <property type="molecule type" value="Genomic_DNA"/>
</dbReference>
<evidence type="ECO:0000313" key="1">
    <source>
        <dbReference type="EMBL" id="KAL1880506.1"/>
    </source>
</evidence>
<sequence length="84" mass="9381">MVFLYTQKILQLAKKNARFSQLSDSSCFISSSTGAGVYTMAETSRRRVLMPPENRTPESSNQVLYALPFNGYITTEGMPPVKAR</sequence>
<accession>A0ABR3XWX2</accession>
<protein>
    <submittedName>
        <fullName evidence="1">Uncharacterized protein</fullName>
    </submittedName>
</protein>
<proteinExistence type="predicted"/>